<evidence type="ECO:0000313" key="3">
    <source>
        <dbReference type="Proteomes" id="UP000184096"/>
    </source>
</evidence>
<dbReference type="Proteomes" id="UP000184096">
    <property type="component" value="Chromosome I"/>
</dbReference>
<name>A0A1M7UV88_9BRAD</name>
<keyword evidence="3" id="KW-1185">Reference proteome</keyword>
<evidence type="ECO:0000313" key="2">
    <source>
        <dbReference type="EMBL" id="SHN86874.1"/>
    </source>
</evidence>
<dbReference type="InterPro" id="IPR016040">
    <property type="entry name" value="NAD(P)-bd_dom"/>
</dbReference>
<dbReference type="Pfam" id="PF13460">
    <property type="entry name" value="NAD_binding_10"/>
    <property type="match status" value="1"/>
</dbReference>
<dbReference type="InterPro" id="IPR051783">
    <property type="entry name" value="NAD(P)-dependent_oxidoreduct"/>
</dbReference>
<reference evidence="3" key="1">
    <citation type="submission" date="2016-11" db="EMBL/GenBank/DDBJ databases">
        <authorList>
            <person name="Varghese N."/>
            <person name="Submissions S."/>
        </authorList>
    </citation>
    <scope>NUCLEOTIDE SEQUENCE [LARGE SCALE GENOMIC DNA]</scope>
    <source>
        <strain evidence="3">GAS401</strain>
    </source>
</reference>
<dbReference type="InterPro" id="IPR036291">
    <property type="entry name" value="NAD(P)-bd_dom_sf"/>
</dbReference>
<dbReference type="GO" id="GO:0004029">
    <property type="term" value="F:aldehyde dehydrogenase (NAD+) activity"/>
    <property type="evidence" value="ECO:0007669"/>
    <property type="project" value="TreeGrafter"/>
</dbReference>
<feature type="domain" description="NAD(P)-binding" evidence="1">
    <location>
        <begin position="7"/>
        <end position="136"/>
    </location>
</feature>
<evidence type="ECO:0000259" key="1">
    <source>
        <dbReference type="Pfam" id="PF13460"/>
    </source>
</evidence>
<dbReference type="EMBL" id="LT670849">
    <property type="protein sequence ID" value="SHN86874.1"/>
    <property type="molecule type" value="Genomic_DNA"/>
</dbReference>
<dbReference type="AlphaFoldDB" id="A0A1M7UV88"/>
<dbReference type="Gene3D" id="3.40.50.720">
    <property type="entry name" value="NAD(P)-binding Rossmann-like Domain"/>
    <property type="match status" value="1"/>
</dbReference>
<gene>
    <name evidence="2" type="ORF">SAMN05444170_6879</name>
</gene>
<organism evidence="2 3">
    <name type="scientific">Bradyrhizobium erythrophlei</name>
    <dbReference type="NCBI Taxonomy" id="1437360"/>
    <lineage>
        <taxon>Bacteria</taxon>
        <taxon>Pseudomonadati</taxon>
        <taxon>Pseudomonadota</taxon>
        <taxon>Alphaproteobacteria</taxon>
        <taxon>Hyphomicrobiales</taxon>
        <taxon>Nitrobacteraceae</taxon>
        <taxon>Bradyrhizobium</taxon>
    </lineage>
</organism>
<sequence>MRIFLAGATGVIGRRLALLLRDAKHEVAGSTRDPAKAVRLEALGIEPVVVDVFDADGLARAVVRARPDVIVHQLTDLPSAPGTPGYAAGQEANRRLRIDGTHNLMQAAAKAGVRRVIAQSIAFVYAPGRAPRVESDPFDIAAGPPRNLTVEGVVALEREVLHTSDIAGVVLRYGYFYGAGTWYDAPPKPPSVHIDAAAHAALLSVDKGNGVYNIAEDGDAVSSAKAKRELGFDPMFRMPARLVEWI</sequence>
<protein>
    <submittedName>
        <fullName evidence="2">Nucleoside-diphosphate-sugar epimerase</fullName>
    </submittedName>
</protein>
<proteinExistence type="predicted"/>
<dbReference type="SUPFAM" id="SSF51735">
    <property type="entry name" value="NAD(P)-binding Rossmann-fold domains"/>
    <property type="match status" value="1"/>
</dbReference>
<dbReference type="PANTHER" id="PTHR48079:SF6">
    <property type="entry name" value="NAD(P)-BINDING DOMAIN-CONTAINING PROTEIN-RELATED"/>
    <property type="match status" value="1"/>
</dbReference>
<dbReference type="OrthoDB" id="9808276at2"/>
<dbReference type="GO" id="GO:0005737">
    <property type="term" value="C:cytoplasm"/>
    <property type="evidence" value="ECO:0007669"/>
    <property type="project" value="TreeGrafter"/>
</dbReference>
<accession>A0A1M7UV88</accession>
<dbReference type="PANTHER" id="PTHR48079">
    <property type="entry name" value="PROTEIN YEEZ"/>
    <property type="match status" value="1"/>
</dbReference>
<dbReference type="RefSeq" id="WP_072824875.1">
    <property type="nucleotide sequence ID" value="NZ_LT670849.1"/>
</dbReference>